<evidence type="ECO:0000256" key="7">
    <source>
        <dbReference type="RuleBase" id="RU003557"/>
    </source>
</evidence>
<dbReference type="InterPro" id="IPR020616">
    <property type="entry name" value="Thiolase_N"/>
</dbReference>
<dbReference type="InterPro" id="IPR020613">
    <property type="entry name" value="Thiolase_CS"/>
</dbReference>
<name>A0AAN6GNY8_9BASI</name>
<evidence type="ECO:0000313" key="10">
    <source>
        <dbReference type="EMBL" id="KAK0550090.1"/>
    </source>
</evidence>
<evidence type="ECO:0000256" key="3">
    <source>
        <dbReference type="ARBA" id="ARBA00022679"/>
    </source>
</evidence>
<dbReference type="SUPFAM" id="SSF53901">
    <property type="entry name" value="Thiolase-like"/>
    <property type="match status" value="2"/>
</dbReference>
<dbReference type="InterPro" id="IPR016039">
    <property type="entry name" value="Thiolase-like"/>
</dbReference>
<gene>
    <name evidence="10" type="ORF">OC846_003799</name>
</gene>
<evidence type="ECO:0000256" key="1">
    <source>
        <dbReference type="ARBA" id="ARBA00004872"/>
    </source>
</evidence>
<dbReference type="NCBIfam" id="TIGR01930">
    <property type="entry name" value="AcCoA-C-Actrans"/>
    <property type="match status" value="1"/>
</dbReference>
<dbReference type="Proteomes" id="UP001176517">
    <property type="component" value="Unassembled WGS sequence"/>
</dbReference>
<evidence type="ECO:0000256" key="6">
    <source>
        <dbReference type="ARBA" id="ARBA00047605"/>
    </source>
</evidence>
<dbReference type="PROSITE" id="PS00098">
    <property type="entry name" value="THIOLASE_1"/>
    <property type="match status" value="1"/>
</dbReference>
<evidence type="ECO:0000256" key="4">
    <source>
        <dbReference type="ARBA" id="ARBA00023315"/>
    </source>
</evidence>
<evidence type="ECO:0000256" key="5">
    <source>
        <dbReference type="ARBA" id="ARBA00024073"/>
    </source>
</evidence>
<dbReference type="CDD" id="cd00751">
    <property type="entry name" value="thiolase"/>
    <property type="match status" value="1"/>
</dbReference>
<keyword evidence="3 7" id="KW-0808">Transferase</keyword>
<dbReference type="GO" id="GO:0003988">
    <property type="term" value="F:acetyl-CoA C-acyltransferase activity"/>
    <property type="evidence" value="ECO:0007669"/>
    <property type="project" value="UniProtKB-EC"/>
</dbReference>
<organism evidence="10 11">
    <name type="scientific">Tilletia horrida</name>
    <dbReference type="NCBI Taxonomy" id="155126"/>
    <lineage>
        <taxon>Eukaryota</taxon>
        <taxon>Fungi</taxon>
        <taxon>Dikarya</taxon>
        <taxon>Basidiomycota</taxon>
        <taxon>Ustilaginomycotina</taxon>
        <taxon>Exobasidiomycetes</taxon>
        <taxon>Tilletiales</taxon>
        <taxon>Tilletiaceae</taxon>
        <taxon>Tilletia</taxon>
    </lineage>
</organism>
<dbReference type="PANTHER" id="PTHR43853:SF10">
    <property type="entry name" value="ACETYL-COA C-ACETYLTRANSFERASE"/>
    <property type="match status" value="1"/>
</dbReference>
<comment type="similarity">
    <text evidence="2 7">Belongs to the thiolase-like superfamily. Thiolase family.</text>
</comment>
<comment type="pathway">
    <text evidence="1">Lipid metabolism; fatty acid metabolism.</text>
</comment>
<evidence type="ECO:0000256" key="2">
    <source>
        <dbReference type="ARBA" id="ARBA00010982"/>
    </source>
</evidence>
<keyword evidence="4 7" id="KW-0012">Acyltransferase</keyword>
<dbReference type="InterPro" id="IPR050215">
    <property type="entry name" value="Thiolase-like_sf_Thiolase"/>
</dbReference>
<dbReference type="Gene3D" id="3.40.47.10">
    <property type="match status" value="2"/>
</dbReference>
<dbReference type="InterPro" id="IPR002155">
    <property type="entry name" value="Thiolase"/>
</dbReference>
<dbReference type="InterPro" id="IPR020610">
    <property type="entry name" value="Thiolase_AS"/>
</dbReference>
<feature type="domain" description="Thiolase C-terminal" evidence="9">
    <location>
        <begin position="347"/>
        <end position="466"/>
    </location>
</feature>
<keyword evidence="11" id="KW-1185">Reference proteome</keyword>
<comment type="catalytic activity">
    <reaction evidence="6">
        <text>an acyl-CoA + acetyl-CoA = a 3-oxoacyl-CoA + CoA</text>
        <dbReference type="Rhea" id="RHEA:21564"/>
        <dbReference type="ChEBI" id="CHEBI:57287"/>
        <dbReference type="ChEBI" id="CHEBI:57288"/>
        <dbReference type="ChEBI" id="CHEBI:58342"/>
        <dbReference type="ChEBI" id="CHEBI:90726"/>
        <dbReference type="EC" id="2.3.1.16"/>
    </reaction>
</comment>
<reference evidence="10" key="1">
    <citation type="journal article" date="2023" name="PhytoFront">
        <title>Draft Genome Resources of Seven Strains of Tilletia horrida, Causal Agent of Kernel Smut of Rice.</title>
        <authorList>
            <person name="Khanal S."/>
            <person name="Antony Babu S."/>
            <person name="Zhou X.G."/>
        </authorList>
    </citation>
    <scope>NUCLEOTIDE SEQUENCE</scope>
    <source>
        <strain evidence="10">TX6</strain>
    </source>
</reference>
<evidence type="ECO:0000259" key="9">
    <source>
        <dbReference type="Pfam" id="PF02803"/>
    </source>
</evidence>
<evidence type="ECO:0000313" key="11">
    <source>
        <dbReference type="Proteomes" id="UP001176517"/>
    </source>
</evidence>
<protein>
    <recommendedName>
        <fullName evidence="5">acetyl-CoA C-acyltransferase</fullName>
        <ecNumber evidence="5">2.3.1.16</ecNumber>
    </recommendedName>
</protein>
<dbReference type="PROSITE" id="PS00099">
    <property type="entry name" value="THIOLASE_3"/>
    <property type="match status" value="1"/>
</dbReference>
<dbReference type="Pfam" id="PF00108">
    <property type="entry name" value="Thiolase_N"/>
    <property type="match status" value="1"/>
</dbReference>
<evidence type="ECO:0000259" key="8">
    <source>
        <dbReference type="Pfam" id="PF00108"/>
    </source>
</evidence>
<sequence>MSSMMSRGSVQNVHLARRALENEVMFCAARSCGVKRLRLAQQTRCLHADTAWQPGRRNGLQSILQKSSDDVVITAAGRTAFCKAFKGGFRDTPFDILSLEMFRGILKQSQLDPTLIEDVVIGNVRNSDGAYQIRGAALAAGIPSHVPTMIVNRWCSSGLMAVRTIADQIRSGEISVGLAGGVESMSTHPPREGFSEQLKDAHADAADAIKPMGWTSEQVAGQFSDIVTRERMDEFAARSHARATEALQSGRFDSEIFPVQARKLERRKNDAGKEELVPGGQESWVSIAADDGIREGSTAESLGKLKPAFPQWEPSLTTAGNASQVSDGGAALILMRRSTAESLGQPILAKSISTAVAGLQPRIMGIGPALAVPKLLDQVGLSKEQVDLFEVNEAFASMGVFCQTTLGIPDDKFNVNGGAIALGHPLGASGARLVTTIINELARRDQQVGVVSMCVGLGMGAASLLVREVN</sequence>
<dbReference type="InterPro" id="IPR020617">
    <property type="entry name" value="Thiolase_C"/>
</dbReference>
<accession>A0AAN6GNY8</accession>
<dbReference type="GO" id="GO:0006635">
    <property type="term" value="P:fatty acid beta-oxidation"/>
    <property type="evidence" value="ECO:0007669"/>
    <property type="project" value="TreeGrafter"/>
</dbReference>
<dbReference type="PANTHER" id="PTHR43853">
    <property type="entry name" value="3-KETOACYL-COA THIOLASE, PEROXISOMAL"/>
    <property type="match status" value="1"/>
</dbReference>
<dbReference type="PROSITE" id="PS00737">
    <property type="entry name" value="THIOLASE_2"/>
    <property type="match status" value="1"/>
</dbReference>
<dbReference type="GO" id="GO:0005777">
    <property type="term" value="C:peroxisome"/>
    <property type="evidence" value="ECO:0007669"/>
    <property type="project" value="TreeGrafter"/>
</dbReference>
<dbReference type="GO" id="GO:0010124">
    <property type="term" value="P:phenylacetate catabolic process"/>
    <property type="evidence" value="ECO:0007669"/>
    <property type="project" value="TreeGrafter"/>
</dbReference>
<dbReference type="AlphaFoldDB" id="A0AAN6GNY8"/>
<dbReference type="EC" id="2.3.1.16" evidence="5"/>
<dbReference type="InterPro" id="IPR020615">
    <property type="entry name" value="Thiolase_acyl_enz_int_AS"/>
</dbReference>
<proteinExistence type="inferred from homology"/>
<feature type="domain" description="Thiolase N-terminal" evidence="8">
    <location>
        <begin position="71"/>
        <end position="338"/>
    </location>
</feature>
<comment type="caution">
    <text evidence="10">The sequence shown here is derived from an EMBL/GenBank/DDBJ whole genome shotgun (WGS) entry which is preliminary data.</text>
</comment>
<dbReference type="EMBL" id="JAPDMZ010000099">
    <property type="protein sequence ID" value="KAK0550090.1"/>
    <property type="molecule type" value="Genomic_DNA"/>
</dbReference>
<dbReference type="Pfam" id="PF02803">
    <property type="entry name" value="Thiolase_C"/>
    <property type="match status" value="1"/>
</dbReference>